<reference evidence="3" key="1">
    <citation type="submission" date="2021-10" db="EMBL/GenBank/DDBJ databases">
        <title>Tropical sea cucumber genome reveals ecological adaptation and Cuvierian tubules defense mechanism.</title>
        <authorList>
            <person name="Chen T."/>
        </authorList>
    </citation>
    <scope>NUCLEOTIDE SEQUENCE</scope>
    <source>
        <strain evidence="3">Nanhai2018</strain>
        <tissue evidence="3">Muscle</tissue>
    </source>
</reference>
<accession>A0A9Q0YST9</accession>
<feature type="domain" description="ZU5" evidence="2">
    <location>
        <begin position="608"/>
        <end position="703"/>
    </location>
</feature>
<evidence type="ECO:0000313" key="3">
    <source>
        <dbReference type="EMBL" id="KAJ8025977.1"/>
    </source>
</evidence>
<feature type="region of interest" description="Disordered" evidence="1">
    <location>
        <begin position="509"/>
        <end position="552"/>
    </location>
</feature>
<feature type="compositionally biased region" description="Polar residues" evidence="1">
    <location>
        <begin position="522"/>
        <end position="533"/>
    </location>
</feature>
<dbReference type="Pfam" id="PF00791">
    <property type="entry name" value="ZU5"/>
    <property type="match status" value="1"/>
</dbReference>
<name>A0A9Q0YST9_HOLLE</name>
<evidence type="ECO:0000256" key="1">
    <source>
        <dbReference type="SAM" id="MobiDB-lite"/>
    </source>
</evidence>
<protein>
    <recommendedName>
        <fullName evidence="2">ZU5 domain-containing protein</fullName>
    </recommendedName>
</protein>
<gene>
    <name evidence="3" type="ORF">HOLleu_33691</name>
</gene>
<sequence length="787" mass="89630">MTKRVKEGLETFFDIPELKGGGRFEDDNLAFCNLLKEKGLISPLHIEIFTTALNECGQQSVVKFVDLLFVLFKFGDLDTSNTEEDEKEGDFQRFLDMLSLLMTNEVREGLKSFFDIPEAQTSVVQSSNVAFCKVLHEKGIINPLHLELLTTALEECGQQSVKRVADTLFELFKFGKLGIPILLKRETEPGNFQRFLDILALLMTNEVKEGLASFFEIPEVNADDLLISDNVAYCNLLKEKGIISTMHVDLFITTMLECGQRSVAKISHTLFNLFEKGKLGTSSSLKEEKEREFQIFLDVLLLLMTKEVKEGLKSFFHIPEVQVGGVYEDNDVAFCSLLEDKGIISPVYNELLKTTLVECGQEGVGTFSDTLCQLFKEGKLGALITLEEEKDFRRFLEYLSSVMTDGVKWSIVSFFKFPSSDIDNIIHDNIKFCNHLKERHIISPKYISPLIHGLDVVKKDRRMCRLFNNETCKNRSLMEFKEELEAFIQEISDHFTMFTSSIKMGYSDKSRTSTVSRDSTSEAPSNVQSPPKNQHQKDTDMMKSGQNERQQQIETHKNFKLASLCTSAELSLDFGQHQMFNNVDTDDTSYDEPHFFSRAGDIHCLEATTSISKEGGNIEIPYTGVELQIRPDSFLREDEVHLITVKILPRRLFDEAASCFEDHSTVMVEILPNNLKLQRPAKLTLPHCLILKDPKNCDVKIFHSHHDPGGKESEGKKLFLYTLGKRYTRNSKFVTAEVGYFPALPGNDMIKLEDADFITSSKGTVSFYLFKRPTANLECYWYFLTKL</sequence>
<proteinExistence type="predicted"/>
<comment type="caution">
    <text evidence="3">The sequence shown here is derived from an EMBL/GenBank/DDBJ whole genome shotgun (WGS) entry which is preliminary data.</text>
</comment>
<organism evidence="3 4">
    <name type="scientific">Holothuria leucospilota</name>
    <name type="common">Black long sea cucumber</name>
    <name type="synonym">Mertensiothuria leucospilota</name>
    <dbReference type="NCBI Taxonomy" id="206669"/>
    <lineage>
        <taxon>Eukaryota</taxon>
        <taxon>Metazoa</taxon>
        <taxon>Echinodermata</taxon>
        <taxon>Eleutherozoa</taxon>
        <taxon>Echinozoa</taxon>
        <taxon>Holothuroidea</taxon>
        <taxon>Aspidochirotacea</taxon>
        <taxon>Aspidochirotida</taxon>
        <taxon>Holothuriidae</taxon>
        <taxon>Holothuria</taxon>
    </lineage>
</organism>
<dbReference type="AlphaFoldDB" id="A0A9Q0YST9"/>
<dbReference type="Gene3D" id="2.60.220.30">
    <property type="match status" value="1"/>
</dbReference>
<dbReference type="InterPro" id="IPR000906">
    <property type="entry name" value="ZU5_dom"/>
</dbReference>
<keyword evidence="4" id="KW-1185">Reference proteome</keyword>
<dbReference type="EMBL" id="JAIZAY010000017">
    <property type="protein sequence ID" value="KAJ8025977.1"/>
    <property type="molecule type" value="Genomic_DNA"/>
</dbReference>
<evidence type="ECO:0000259" key="2">
    <source>
        <dbReference type="Pfam" id="PF00791"/>
    </source>
</evidence>
<evidence type="ECO:0000313" key="4">
    <source>
        <dbReference type="Proteomes" id="UP001152320"/>
    </source>
</evidence>
<dbReference type="Proteomes" id="UP001152320">
    <property type="component" value="Chromosome 17"/>
</dbReference>